<evidence type="ECO:0000256" key="1">
    <source>
        <dbReference type="SAM" id="Phobius"/>
    </source>
</evidence>
<feature type="transmembrane region" description="Helical" evidence="1">
    <location>
        <begin position="29"/>
        <end position="49"/>
    </location>
</feature>
<organism evidence="2 3">
    <name type="scientific">Candidatus Amesbacteria bacterium RIFOXYB1_FULL_47_9</name>
    <dbReference type="NCBI Taxonomy" id="1797266"/>
    <lineage>
        <taxon>Bacteria</taxon>
        <taxon>Candidatus Amesiibacteriota</taxon>
    </lineage>
</organism>
<dbReference type="EMBL" id="MEXU01000019">
    <property type="protein sequence ID" value="OGD10738.1"/>
    <property type="molecule type" value="Genomic_DNA"/>
</dbReference>
<comment type="caution">
    <text evidence="2">The sequence shown here is derived from an EMBL/GenBank/DDBJ whole genome shotgun (WGS) entry which is preliminary data.</text>
</comment>
<accession>A0A1F4ZXC4</accession>
<evidence type="ECO:0000313" key="2">
    <source>
        <dbReference type="EMBL" id="OGD10738.1"/>
    </source>
</evidence>
<evidence type="ECO:0000313" key="3">
    <source>
        <dbReference type="Proteomes" id="UP000178188"/>
    </source>
</evidence>
<name>A0A1F4ZXC4_9BACT</name>
<protein>
    <submittedName>
        <fullName evidence="2">Uncharacterized protein</fullName>
    </submittedName>
</protein>
<dbReference type="Proteomes" id="UP000178188">
    <property type="component" value="Unassembled WGS sequence"/>
</dbReference>
<keyword evidence="1" id="KW-1133">Transmembrane helix</keyword>
<dbReference type="AlphaFoldDB" id="A0A1F4ZXC4"/>
<sequence length="183" mass="21371">MIPFLMISCAYGFFFLVRAAGRFRQWISLALLSSAFVFSAFYLESYFFLSPFRIGTSMFAGMRELVDRSVSISREFPVVRVGRSISEPHIFFAFYQALDPRQYQQASRNWLVFEDKGLKFLDQYDGYSLGKFRFGDLKNSEPVSQPTLYIGRAEDFPSDYPYYFRLDSLNGQPEYQVSRRDPS</sequence>
<keyword evidence="1" id="KW-0812">Transmembrane</keyword>
<proteinExistence type="predicted"/>
<reference evidence="2 3" key="1">
    <citation type="journal article" date="2016" name="Nat. Commun.">
        <title>Thousands of microbial genomes shed light on interconnected biogeochemical processes in an aquifer system.</title>
        <authorList>
            <person name="Anantharaman K."/>
            <person name="Brown C.T."/>
            <person name="Hug L.A."/>
            <person name="Sharon I."/>
            <person name="Castelle C.J."/>
            <person name="Probst A.J."/>
            <person name="Thomas B.C."/>
            <person name="Singh A."/>
            <person name="Wilkins M.J."/>
            <person name="Karaoz U."/>
            <person name="Brodie E.L."/>
            <person name="Williams K.H."/>
            <person name="Hubbard S.S."/>
            <person name="Banfield J.F."/>
        </authorList>
    </citation>
    <scope>NUCLEOTIDE SEQUENCE [LARGE SCALE GENOMIC DNA]</scope>
</reference>
<keyword evidence="1" id="KW-0472">Membrane</keyword>
<gene>
    <name evidence="2" type="ORF">A2395_03835</name>
</gene>